<name>A0ABS8Q8C5_9BURK</name>
<evidence type="ECO:0000256" key="1">
    <source>
        <dbReference type="SAM" id="SignalP"/>
    </source>
</evidence>
<dbReference type="InterPro" id="IPR021557">
    <property type="entry name" value="DUF3016"/>
</dbReference>
<dbReference type="Pfam" id="PF11454">
    <property type="entry name" value="DUF3016"/>
    <property type="match status" value="1"/>
</dbReference>
<organism evidence="2 3">
    <name type="scientific">Massilia phyllostachyos</name>
    <dbReference type="NCBI Taxonomy" id="2898585"/>
    <lineage>
        <taxon>Bacteria</taxon>
        <taxon>Pseudomonadati</taxon>
        <taxon>Pseudomonadota</taxon>
        <taxon>Betaproteobacteria</taxon>
        <taxon>Burkholderiales</taxon>
        <taxon>Oxalobacteraceae</taxon>
        <taxon>Telluria group</taxon>
        <taxon>Massilia</taxon>
    </lineage>
</organism>
<feature type="chain" id="PRO_5047488894" evidence="1">
    <location>
        <begin position="25"/>
        <end position="163"/>
    </location>
</feature>
<protein>
    <submittedName>
        <fullName evidence="2">DUF3016 domain-containing protein</fullName>
    </submittedName>
</protein>
<keyword evidence="3" id="KW-1185">Reference proteome</keyword>
<dbReference type="EMBL" id="JAJNOC010000003">
    <property type="protein sequence ID" value="MCD2517186.1"/>
    <property type="molecule type" value="Genomic_DNA"/>
</dbReference>
<sequence length="163" mass="18010">MNSLIGKAAFAAVLALGAAGAASAGVTVNYVQSDKFTDLPFTSWERDDVLRTLSEHFAKLGKDLPAGQELTVNVTDIDLAGREYPNRRGGELRVLQGSADWPRIELNYTLSANGQVVDSGKVRLADMSYLQRPVRGFDTDALRYEKRMLDEWFNKTILQKKAS</sequence>
<proteinExistence type="predicted"/>
<dbReference type="RefSeq" id="WP_231058477.1">
    <property type="nucleotide sequence ID" value="NZ_JAJNOC010000003.1"/>
</dbReference>
<dbReference type="Proteomes" id="UP001179361">
    <property type="component" value="Unassembled WGS sequence"/>
</dbReference>
<reference evidence="2" key="1">
    <citation type="submission" date="2021-11" db="EMBL/GenBank/DDBJ databases">
        <title>The complete genome of Massilia sp sp. G4R7.</title>
        <authorList>
            <person name="Liu L."/>
            <person name="Yue J."/>
            <person name="Yuan J."/>
            <person name="Yang F."/>
            <person name="Li L."/>
        </authorList>
    </citation>
    <scope>NUCLEOTIDE SEQUENCE</scope>
    <source>
        <strain evidence="2">G4R7</strain>
    </source>
</reference>
<evidence type="ECO:0000313" key="3">
    <source>
        <dbReference type="Proteomes" id="UP001179361"/>
    </source>
</evidence>
<gene>
    <name evidence="2" type="ORF">LQ564_12800</name>
</gene>
<feature type="signal peptide" evidence="1">
    <location>
        <begin position="1"/>
        <end position="24"/>
    </location>
</feature>
<evidence type="ECO:0000313" key="2">
    <source>
        <dbReference type="EMBL" id="MCD2517186.1"/>
    </source>
</evidence>
<keyword evidence="1" id="KW-0732">Signal</keyword>
<comment type="caution">
    <text evidence="2">The sequence shown here is derived from an EMBL/GenBank/DDBJ whole genome shotgun (WGS) entry which is preliminary data.</text>
</comment>
<accession>A0ABS8Q8C5</accession>